<dbReference type="SUPFAM" id="SSF46626">
    <property type="entry name" value="Cytochrome c"/>
    <property type="match status" value="1"/>
</dbReference>
<dbReference type="PANTHER" id="PTHR30600">
    <property type="entry name" value="CYTOCHROME C PEROXIDASE-RELATED"/>
    <property type="match status" value="1"/>
</dbReference>
<keyword evidence="3 4" id="KW-0408">Iron</keyword>
<dbReference type="SUPFAM" id="SSF75011">
    <property type="entry name" value="3-carboxy-cis,cis-mucoante lactonizing enzyme"/>
    <property type="match status" value="1"/>
</dbReference>
<evidence type="ECO:0000313" key="8">
    <source>
        <dbReference type="Proteomes" id="UP000031599"/>
    </source>
</evidence>
<dbReference type="GO" id="GO:0009055">
    <property type="term" value="F:electron transfer activity"/>
    <property type="evidence" value="ECO:0007669"/>
    <property type="project" value="InterPro"/>
</dbReference>
<accession>A0A0C2DGJ4</accession>
<dbReference type="GO" id="GO:0020037">
    <property type="term" value="F:heme binding"/>
    <property type="evidence" value="ECO:0007669"/>
    <property type="project" value="InterPro"/>
</dbReference>
<gene>
    <name evidence="7" type="ORF">DB30_07807</name>
</gene>
<dbReference type="InterPro" id="IPR009056">
    <property type="entry name" value="Cyt_c-like_dom"/>
</dbReference>
<dbReference type="InterPro" id="IPR015943">
    <property type="entry name" value="WD40/YVTN_repeat-like_dom_sf"/>
</dbReference>
<dbReference type="Gene3D" id="2.130.10.10">
    <property type="entry name" value="YVTN repeat-like/Quinoprotein amine dehydrogenase"/>
    <property type="match status" value="1"/>
</dbReference>
<protein>
    <submittedName>
        <fullName evidence="7">Surface antigen protein</fullName>
    </submittedName>
</protein>
<dbReference type="Proteomes" id="UP000031599">
    <property type="component" value="Unassembled WGS sequence"/>
</dbReference>
<dbReference type="InterPro" id="IPR051395">
    <property type="entry name" value="Cytochrome_c_Peroxidase/MauG"/>
</dbReference>
<dbReference type="AlphaFoldDB" id="A0A0C2DGJ4"/>
<evidence type="ECO:0000256" key="4">
    <source>
        <dbReference type="PROSITE-ProRule" id="PRU00433"/>
    </source>
</evidence>
<comment type="caution">
    <text evidence="7">The sequence shown here is derived from an EMBL/GenBank/DDBJ whole genome shotgun (WGS) entry which is preliminary data.</text>
</comment>
<evidence type="ECO:0000256" key="1">
    <source>
        <dbReference type="ARBA" id="ARBA00022617"/>
    </source>
</evidence>
<evidence type="ECO:0000259" key="6">
    <source>
        <dbReference type="PROSITE" id="PS51007"/>
    </source>
</evidence>
<dbReference type="InterPro" id="IPR036909">
    <property type="entry name" value="Cyt_c-like_dom_sf"/>
</dbReference>
<name>A0A0C2DGJ4_9BACT</name>
<sequence>MVLSDGRVLVADADRDRVHVVSISPARFDADVLFEQGVEPGRSVEGTEGLAHVVLRGAGDVASIDINSGDIVERRHLCTDPRGIAFDAGTEQLFVACADGTLVTMPEHSDAGELERRFIEPDLRDIVIDGNKLLVSRLRSAEILEVPMTGAFVTGRRAPQASGSALPNVAWRMLEVEPGRVAMVHQLSTTEEVRLTAPDEGGGEDGDSGAPYGGDGFCEPAIVSPAVSTWDGSSSPTATRMSAPTPAVDLAISPDGLIAIAAAGARDGEADVHFSNEGDNNDGGDCFGFDAISTPGQPVALAYLPDGRLLVQSREPSALYVYSAEREHELTIELSGKTRFDTGHDLYHRITAASISCASCHPEATDDGHVWKFQDIGMRRTQSPEVGLEGSAPFHWDGDMDDFQTLSNEVYTHRMGGSKQSDARAAAFERWLFSTKRAPAGSEVDATMRADGEALFASYGCITCHAGSRLTNDQTVEFRGKRLQVPSLRRVALRPPFMHDGRTPDLRAAVLDMLDATRPGTDYSGSDVDAIVTYLRTL</sequence>
<proteinExistence type="predicted"/>
<feature type="region of interest" description="Disordered" evidence="5">
    <location>
        <begin position="194"/>
        <end position="215"/>
    </location>
</feature>
<dbReference type="Gene3D" id="1.10.760.10">
    <property type="entry name" value="Cytochrome c-like domain"/>
    <property type="match status" value="1"/>
</dbReference>
<keyword evidence="2 4" id="KW-0479">Metal-binding</keyword>
<reference evidence="7 8" key="1">
    <citation type="submission" date="2014-12" db="EMBL/GenBank/DDBJ databases">
        <title>Genome assembly of Enhygromyxa salina DSM 15201.</title>
        <authorList>
            <person name="Sharma G."/>
            <person name="Subramanian S."/>
        </authorList>
    </citation>
    <scope>NUCLEOTIDE SEQUENCE [LARGE SCALE GENOMIC DNA]</scope>
    <source>
        <strain evidence="7 8">DSM 15201</strain>
    </source>
</reference>
<feature type="domain" description="Cytochrome c" evidence="6">
    <location>
        <begin position="447"/>
        <end position="538"/>
    </location>
</feature>
<dbReference type="GO" id="GO:0046872">
    <property type="term" value="F:metal ion binding"/>
    <property type="evidence" value="ECO:0007669"/>
    <property type="project" value="UniProtKB-KW"/>
</dbReference>
<dbReference type="EMBL" id="JMCC02000009">
    <property type="protein sequence ID" value="KIG18792.1"/>
    <property type="molecule type" value="Genomic_DNA"/>
</dbReference>
<evidence type="ECO:0000313" key="7">
    <source>
        <dbReference type="EMBL" id="KIG18792.1"/>
    </source>
</evidence>
<organism evidence="7 8">
    <name type="scientific">Enhygromyxa salina</name>
    <dbReference type="NCBI Taxonomy" id="215803"/>
    <lineage>
        <taxon>Bacteria</taxon>
        <taxon>Pseudomonadati</taxon>
        <taxon>Myxococcota</taxon>
        <taxon>Polyangia</taxon>
        <taxon>Nannocystales</taxon>
        <taxon>Nannocystaceae</taxon>
        <taxon>Enhygromyxa</taxon>
    </lineage>
</organism>
<evidence type="ECO:0000256" key="3">
    <source>
        <dbReference type="ARBA" id="ARBA00023004"/>
    </source>
</evidence>
<dbReference type="PROSITE" id="PS51007">
    <property type="entry name" value="CYTC"/>
    <property type="match status" value="1"/>
</dbReference>
<evidence type="ECO:0000256" key="5">
    <source>
        <dbReference type="SAM" id="MobiDB-lite"/>
    </source>
</evidence>
<dbReference type="GO" id="GO:0004130">
    <property type="term" value="F:cytochrome-c peroxidase activity"/>
    <property type="evidence" value="ECO:0007669"/>
    <property type="project" value="TreeGrafter"/>
</dbReference>
<keyword evidence="1 4" id="KW-0349">Heme</keyword>
<evidence type="ECO:0000256" key="2">
    <source>
        <dbReference type="ARBA" id="ARBA00022723"/>
    </source>
</evidence>